<dbReference type="AlphaFoldDB" id="Q83VG8"/>
<name>Q83VG8_NEIPO</name>
<accession>Q83VG8</accession>
<proteinExistence type="predicted"/>
<evidence type="ECO:0000313" key="1">
    <source>
        <dbReference type="EMBL" id="AAL67947.1"/>
    </source>
</evidence>
<sequence length="71" mass="8451">MMVIGIVADREEKRSVLLRQQLNHIDIENLGNLAQLVEIDAAFPAFYFRIPVNRHFQFFRHLFLRPLIDFP</sequence>
<reference evidence="1" key="1">
    <citation type="journal article" date="2003" name="Gene">
        <title>Identification of opcA gene in Neisseria polysaccharea: interspecies diversity of Opc protein family.</title>
        <authorList>
            <person name="Zhu P."/>
            <person name="Klutch M.J."/>
            <person name="Derrick J.P."/>
            <person name="Prince S.M."/>
            <person name="Tsang R.S."/>
            <person name="Tsai C.M."/>
        </authorList>
    </citation>
    <scope>NUCLEOTIDE SEQUENCE</scope>
    <source>
        <strain evidence="1">89357</strain>
    </source>
</reference>
<organism evidence="1">
    <name type="scientific">Neisseria polysaccharea</name>
    <dbReference type="NCBI Taxonomy" id="489"/>
    <lineage>
        <taxon>Bacteria</taxon>
        <taxon>Pseudomonadati</taxon>
        <taxon>Pseudomonadota</taxon>
        <taxon>Betaproteobacteria</taxon>
        <taxon>Neisseriales</taxon>
        <taxon>Neisseriaceae</taxon>
        <taxon>Neisseria</taxon>
    </lineage>
</organism>
<protein>
    <submittedName>
        <fullName evidence="1">Uncharacterized protein</fullName>
    </submittedName>
</protein>
<dbReference type="EMBL" id="AY072809">
    <property type="protein sequence ID" value="AAL67947.1"/>
    <property type="molecule type" value="Genomic_DNA"/>
</dbReference>